<evidence type="ECO:0000313" key="8">
    <source>
        <dbReference type="Proteomes" id="UP001334084"/>
    </source>
</evidence>
<feature type="transmembrane region" description="Helical" evidence="5">
    <location>
        <begin position="61"/>
        <end position="78"/>
    </location>
</feature>
<dbReference type="Pfam" id="PF13639">
    <property type="entry name" value="zf-RING_2"/>
    <property type="match status" value="1"/>
</dbReference>
<keyword evidence="2 4" id="KW-0863">Zinc-finger</keyword>
<protein>
    <submittedName>
        <fullName evidence="7">E3 ubiquitin-protein ligase RNF13</fullName>
    </submittedName>
</protein>
<evidence type="ECO:0000313" key="7">
    <source>
        <dbReference type="EMBL" id="WUR02449.1"/>
    </source>
</evidence>
<evidence type="ECO:0000256" key="1">
    <source>
        <dbReference type="ARBA" id="ARBA00022723"/>
    </source>
</evidence>
<proteinExistence type="predicted"/>
<dbReference type="InterPro" id="IPR051834">
    <property type="entry name" value="RING_finger_E3_ligase"/>
</dbReference>
<accession>A0AAX4J8Z3</accession>
<keyword evidence="3" id="KW-0862">Zinc</keyword>
<organism evidence="7 8">
    <name type="scientific">Vairimorpha necatrix</name>
    <dbReference type="NCBI Taxonomy" id="6039"/>
    <lineage>
        <taxon>Eukaryota</taxon>
        <taxon>Fungi</taxon>
        <taxon>Fungi incertae sedis</taxon>
        <taxon>Microsporidia</taxon>
        <taxon>Nosematidae</taxon>
        <taxon>Vairimorpha</taxon>
    </lineage>
</organism>
<dbReference type="AlphaFoldDB" id="A0AAX4J8Z3"/>
<dbReference type="EMBL" id="CP142726">
    <property type="protein sequence ID" value="WUR02449.1"/>
    <property type="molecule type" value="Genomic_DNA"/>
</dbReference>
<feature type="domain" description="RING-type" evidence="6">
    <location>
        <begin position="188"/>
        <end position="229"/>
    </location>
</feature>
<dbReference type="PANTHER" id="PTHR45931:SF3">
    <property type="entry name" value="RING ZINC FINGER-CONTAINING PROTEIN"/>
    <property type="match status" value="1"/>
</dbReference>
<dbReference type="SUPFAM" id="SSF57850">
    <property type="entry name" value="RING/U-box"/>
    <property type="match status" value="1"/>
</dbReference>
<dbReference type="Gene3D" id="3.30.40.10">
    <property type="entry name" value="Zinc/RING finger domain, C3HC4 (zinc finger)"/>
    <property type="match status" value="1"/>
</dbReference>
<feature type="transmembrane region" description="Helical" evidence="5">
    <location>
        <begin position="24"/>
        <end position="49"/>
    </location>
</feature>
<dbReference type="GeneID" id="90540249"/>
<dbReference type="SMART" id="SM00184">
    <property type="entry name" value="RING"/>
    <property type="match status" value="1"/>
</dbReference>
<keyword evidence="8" id="KW-1185">Reference proteome</keyword>
<feature type="transmembrane region" description="Helical" evidence="5">
    <location>
        <begin position="133"/>
        <end position="162"/>
    </location>
</feature>
<dbReference type="Proteomes" id="UP001334084">
    <property type="component" value="Chromosome 1"/>
</dbReference>
<evidence type="ECO:0000256" key="5">
    <source>
        <dbReference type="SAM" id="Phobius"/>
    </source>
</evidence>
<evidence type="ECO:0000256" key="3">
    <source>
        <dbReference type="ARBA" id="ARBA00022833"/>
    </source>
</evidence>
<evidence type="ECO:0000256" key="2">
    <source>
        <dbReference type="ARBA" id="ARBA00022771"/>
    </source>
</evidence>
<keyword evidence="5" id="KW-0812">Transmembrane</keyword>
<dbReference type="GO" id="GO:0008270">
    <property type="term" value="F:zinc ion binding"/>
    <property type="evidence" value="ECO:0007669"/>
    <property type="project" value="UniProtKB-KW"/>
</dbReference>
<reference evidence="7" key="1">
    <citation type="journal article" date="2024" name="BMC Genomics">
        <title>Functional annotation of a divergent genome using sequence and structure-based similarity.</title>
        <authorList>
            <person name="Svedberg D."/>
            <person name="Winiger R.R."/>
            <person name="Berg A."/>
            <person name="Sharma H."/>
            <person name="Tellgren-Roth C."/>
            <person name="Debrunner-Vossbrinck B.A."/>
            <person name="Vossbrinck C.R."/>
            <person name="Barandun J."/>
        </authorList>
    </citation>
    <scope>NUCLEOTIDE SEQUENCE</scope>
    <source>
        <strain evidence="7">Illinois isolate</strain>
    </source>
</reference>
<gene>
    <name evidence="7" type="ORF">VNE69_01385</name>
</gene>
<dbReference type="PROSITE" id="PS50089">
    <property type="entry name" value="ZF_RING_2"/>
    <property type="match status" value="1"/>
</dbReference>
<dbReference type="GO" id="GO:0006511">
    <property type="term" value="P:ubiquitin-dependent protein catabolic process"/>
    <property type="evidence" value="ECO:0007669"/>
    <property type="project" value="TreeGrafter"/>
</dbReference>
<name>A0AAX4J8Z3_9MICR</name>
<keyword evidence="5" id="KW-1133">Transmembrane helix</keyword>
<dbReference type="GO" id="GO:0005634">
    <property type="term" value="C:nucleus"/>
    <property type="evidence" value="ECO:0007669"/>
    <property type="project" value="TreeGrafter"/>
</dbReference>
<dbReference type="PANTHER" id="PTHR45931">
    <property type="entry name" value="SI:CH211-59O9.10"/>
    <property type="match status" value="1"/>
</dbReference>
<evidence type="ECO:0000259" key="6">
    <source>
        <dbReference type="PROSITE" id="PS50089"/>
    </source>
</evidence>
<dbReference type="RefSeq" id="XP_065328594.1">
    <property type="nucleotide sequence ID" value="XM_065472522.1"/>
</dbReference>
<evidence type="ECO:0000256" key="4">
    <source>
        <dbReference type="PROSITE-ProRule" id="PRU00175"/>
    </source>
</evidence>
<sequence>MDLLNESPSTLVSSHRNRFTALSCIRLMIITELIIKIIKIVSISTVLFLKRNEPCKQPLKAFLGVFLVITIIRSIIFLSKNRSFFNIQIISDYRDNPDLALFSNFIEALVLFWYLIGFHWLQECTNCSNTNRVLYYMTALFITIGIAMFVLPLMAIIALLLLKECVKPKLKVVKFNDQADLPDESCTCTICFEQYEIGNEVKFLPCSHHFHCTCVDEWLSLKESCPLCKRSTGFFNELLDEQYDDFIN</sequence>
<keyword evidence="1" id="KW-0479">Metal-binding</keyword>
<feature type="transmembrane region" description="Helical" evidence="5">
    <location>
        <begin position="99"/>
        <end position="121"/>
    </location>
</feature>
<dbReference type="InterPro" id="IPR013083">
    <property type="entry name" value="Znf_RING/FYVE/PHD"/>
</dbReference>
<keyword evidence="5" id="KW-0472">Membrane</keyword>
<dbReference type="InterPro" id="IPR001841">
    <property type="entry name" value="Znf_RING"/>
</dbReference>
<dbReference type="GO" id="GO:0061630">
    <property type="term" value="F:ubiquitin protein ligase activity"/>
    <property type="evidence" value="ECO:0007669"/>
    <property type="project" value="TreeGrafter"/>
</dbReference>
<dbReference type="KEGG" id="vnx:VNE69_01385"/>